<proteinExistence type="predicted"/>
<keyword evidence="3" id="KW-1185">Reference proteome</keyword>
<dbReference type="InterPro" id="IPR041662">
    <property type="entry name" value="SusD-like_2"/>
</dbReference>
<dbReference type="Pfam" id="PF12771">
    <property type="entry name" value="SusD-like_2"/>
    <property type="match status" value="1"/>
</dbReference>
<dbReference type="PROSITE" id="PS51257">
    <property type="entry name" value="PROKAR_LIPOPROTEIN"/>
    <property type="match status" value="1"/>
</dbReference>
<dbReference type="EMBL" id="VMBF01000001">
    <property type="protein sequence ID" value="TSJ81766.1"/>
    <property type="molecule type" value="Genomic_DNA"/>
</dbReference>
<keyword evidence="1" id="KW-0449">Lipoprotein</keyword>
<dbReference type="EMBL" id="VWRS01000001">
    <property type="protein sequence ID" value="KAA5827521.1"/>
    <property type="molecule type" value="Genomic_DNA"/>
</dbReference>
<evidence type="ECO:0000313" key="4">
    <source>
        <dbReference type="Proteomes" id="UP000322315"/>
    </source>
</evidence>
<accession>A0A5M7BJ99</accession>
<dbReference type="InterPro" id="IPR011990">
    <property type="entry name" value="TPR-like_helical_dom_sf"/>
</dbReference>
<name>A0A5M7BJ99_9FLAO</name>
<organism evidence="1 4">
    <name type="scientific">Algibacter amylolyticus</name>
    <dbReference type="NCBI Taxonomy" id="1608400"/>
    <lineage>
        <taxon>Bacteria</taxon>
        <taxon>Pseudomonadati</taxon>
        <taxon>Bacteroidota</taxon>
        <taxon>Flavobacteriia</taxon>
        <taxon>Flavobacteriales</taxon>
        <taxon>Flavobacteriaceae</taxon>
        <taxon>Algibacter</taxon>
    </lineage>
</organism>
<dbReference type="RefSeq" id="WP_144114868.1">
    <property type="nucleotide sequence ID" value="NZ_JACHGE010000001.1"/>
</dbReference>
<reference evidence="1" key="3">
    <citation type="submission" date="2019-09" db="EMBL/GenBank/DDBJ databases">
        <authorList>
            <person name="Zhang D.-C."/>
        </authorList>
    </citation>
    <scope>NUCLEOTIDE SEQUENCE</scope>
    <source>
        <strain evidence="1">RU-4-M-4</strain>
    </source>
</reference>
<dbReference type="SUPFAM" id="SSF48452">
    <property type="entry name" value="TPR-like"/>
    <property type="match status" value="1"/>
</dbReference>
<evidence type="ECO:0000313" key="1">
    <source>
        <dbReference type="EMBL" id="KAA5827521.1"/>
    </source>
</evidence>
<evidence type="ECO:0000313" key="2">
    <source>
        <dbReference type="EMBL" id="TSJ81766.1"/>
    </source>
</evidence>
<sequence>MKKYIKYFLLITMISSFSGCDDYLDVNTPSDAVPLDNLSMKDILGPTLFNTIYGYYYAELSLCNYTQYYAGYGTAPVVESFNSSTWSNIYTKVLPNIENLKEKAIAQDAPHFLAVAKIITAMNLSFAVDNWDNVPYTQAGKPFEFPAPKFDDGEVVYNDMITLLDEAISALSGASNPKFNLEPGDLVYKGDVSKWIRLAYTFKARMQLHMMKNGGVTASDVLSSINNGFTSNSDNFILTYPEGELNPYYATNVQARATSNYFRAPNDQLVSMLNGTTYPFESGTVEVDPRLPAMFVKEIRVDVPAPDTDPWRGFLNGGTGQSSDGEAANTYYKDGGYYTKASAPLEVLTYAEAMFIKSEAAFLANGGTTTSTGTTSEAYNAYLAGIKGSMEQIGVDGADYLADTAVAVGEGGLMLNHIMKEKYIANIHNTETWNDFRRYNFSADVFKGLELRLEEDNSDDEFAGEWIRRVSYPTSELDANFDEVKANEKSPITPIWWAE</sequence>
<gene>
    <name evidence="1" type="ORF">F2B50_01375</name>
    <name evidence="2" type="ORF">FPF71_01375</name>
</gene>
<dbReference type="Proteomes" id="UP000315145">
    <property type="component" value="Unassembled WGS sequence"/>
</dbReference>
<dbReference type="Proteomes" id="UP000322315">
    <property type="component" value="Unassembled WGS sequence"/>
</dbReference>
<reference evidence="2 3" key="2">
    <citation type="submission" date="2019-07" db="EMBL/GenBank/DDBJ databases">
        <title>Algibacter marinivivus sp. nov., isolated from the surface of a marine red alga.</title>
        <authorList>
            <person name="Zhong X."/>
            <person name="Xu W."/>
            <person name="Zhang Y."/>
            <person name="Zhang Q."/>
            <person name="Du Z."/>
        </authorList>
    </citation>
    <scope>NUCLEOTIDE SEQUENCE [LARGE SCALE GENOMIC DNA]</scope>
    <source>
        <strain evidence="2 3">RU-4-M-4</strain>
    </source>
</reference>
<evidence type="ECO:0000313" key="3">
    <source>
        <dbReference type="Proteomes" id="UP000315145"/>
    </source>
</evidence>
<protein>
    <submittedName>
        <fullName evidence="1">SusD/RagB family nutrient-binding outer membrane lipoprotein</fullName>
    </submittedName>
</protein>
<reference evidence="1 4" key="1">
    <citation type="journal article" date="2015" name="Int. J. Syst. Evol. Microbiol.">
        <title>Algibacter amylolyticus sp. nov., isolated from intertidal sediment.</title>
        <authorList>
            <person name="Zhang D.C."/>
            <person name="Wu J."/>
            <person name="Neuner K."/>
            <person name="Yao J."/>
            <person name="Margesin R."/>
        </authorList>
    </citation>
    <scope>NUCLEOTIDE SEQUENCE [LARGE SCALE GENOMIC DNA]</scope>
    <source>
        <strain evidence="1 4">RU-4-M-4</strain>
    </source>
</reference>
<dbReference type="AlphaFoldDB" id="A0A5M7BJ99"/>
<comment type="caution">
    <text evidence="1">The sequence shown here is derived from an EMBL/GenBank/DDBJ whole genome shotgun (WGS) entry which is preliminary data.</text>
</comment>
<dbReference type="OrthoDB" id="725917at2"/>
<dbReference type="Gene3D" id="1.25.40.390">
    <property type="match status" value="1"/>
</dbReference>